<accession>A0AA87ZXB3</accession>
<evidence type="ECO:0000313" key="2">
    <source>
        <dbReference type="EMBL" id="GMN41689.1"/>
    </source>
</evidence>
<dbReference type="EMBL" id="BTGU01000013">
    <property type="protein sequence ID" value="GMN41689.1"/>
    <property type="molecule type" value="Genomic_DNA"/>
</dbReference>
<keyword evidence="1" id="KW-0812">Transmembrane</keyword>
<organism evidence="2 3">
    <name type="scientific">Ficus carica</name>
    <name type="common">Common fig</name>
    <dbReference type="NCBI Taxonomy" id="3494"/>
    <lineage>
        <taxon>Eukaryota</taxon>
        <taxon>Viridiplantae</taxon>
        <taxon>Streptophyta</taxon>
        <taxon>Embryophyta</taxon>
        <taxon>Tracheophyta</taxon>
        <taxon>Spermatophyta</taxon>
        <taxon>Magnoliopsida</taxon>
        <taxon>eudicotyledons</taxon>
        <taxon>Gunneridae</taxon>
        <taxon>Pentapetalae</taxon>
        <taxon>rosids</taxon>
        <taxon>fabids</taxon>
        <taxon>Rosales</taxon>
        <taxon>Moraceae</taxon>
        <taxon>Ficeae</taxon>
        <taxon>Ficus</taxon>
    </lineage>
</organism>
<comment type="caution">
    <text evidence="2">The sequence shown here is derived from an EMBL/GenBank/DDBJ whole genome shotgun (WGS) entry which is preliminary data.</text>
</comment>
<feature type="transmembrane region" description="Helical" evidence="1">
    <location>
        <begin position="7"/>
        <end position="24"/>
    </location>
</feature>
<reference evidence="2" key="1">
    <citation type="submission" date="2023-07" db="EMBL/GenBank/DDBJ databases">
        <title>draft genome sequence of fig (Ficus carica).</title>
        <authorList>
            <person name="Takahashi T."/>
            <person name="Nishimura K."/>
        </authorList>
    </citation>
    <scope>NUCLEOTIDE SEQUENCE</scope>
</reference>
<name>A0AA87ZXB3_FICCA</name>
<evidence type="ECO:0000313" key="3">
    <source>
        <dbReference type="Proteomes" id="UP001187192"/>
    </source>
</evidence>
<evidence type="ECO:0008006" key="4">
    <source>
        <dbReference type="Google" id="ProtNLM"/>
    </source>
</evidence>
<evidence type="ECO:0000256" key="1">
    <source>
        <dbReference type="SAM" id="Phobius"/>
    </source>
</evidence>
<dbReference type="Gramene" id="FCD_00002926-RA">
    <property type="protein sequence ID" value="FCD_00002926-RA:cds"/>
    <property type="gene ID" value="FCD_00002926"/>
</dbReference>
<proteinExistence type="predicted"/>
<protein>
    <recommendedName>
        <fullName evidence="4">Transmembrane protein</fullName>
    </recommendedName>
</protein>
<sequence length="75" mass="8188">MASQVKWAYFVVLLALFAMVVVAHEGHDHTPGNDIAPSPNHHHDQGKNHGNFAYPSTILGVLALALPFLAFSERI</sequence>
<keyword evidence="1" id="KW-1133">Transmembrane helix</keyword>
<gene>
    <name evidence="2" type="ORF">TIFTF001_010906</name>
</gene>
<keyword evidence="1" id="KW-0472">Membrane</keyword>
<keyword evidence="3" id="KW-1185">Reference proteome</keyword>
<feature type="transmembrane region" description="Helical" evidence="1">
    <location>
        <begin position="52"/>
        <end position="71"/>
    </location>
</feature>
<dbReference type="Proteomes" id="UP001187192">
    <property type="component" value="Unassembled WGS sequence"/>
</dbReference>
<dbReference type="AlphaFoldDB" id="A0AA87ZXB3"/>